<keyword evidence="8" id="KW-1185">Reference proteome</keyword>
<feature type="domain" description="Major facilitator superfamily (MFS) profile" evidence="6">
    <location>
        <begin position="14"/>
        <end position="485"/>
    </location>
</feature>
<feature type="transmembrane region" description="Helical" evidence="5">
    <location>
        <begin position="198"/>
        <end position="217"/>
    </location>
</feature>
<sequence length="485" mass="51337">MHAPYTARTPFLTLFPAIMLPMFLAIIDQTIVATALPTIGQEFGSVGRLSWIMVSYLVAITISAPVFGVLGDSFGRRRLLLIALFLVAVFSLMCAMATSVEMLVIGRFAQGLGGGGLMTLSHALIGESVPPRERGHYQSYTASIAVTASTLGPVIGGILAEYLGWQSVFLINLPIAAVAAMLVWRLPSPPLMPEDFRFDYPGVMLFSLLVTFALVALEQLQNPADLSVPTFSALVAAVLVLLPMLIWRERRALLPLLPLNLLRSPAIWRSDTLAFMHGACIVSLLTFVPIYLCVVHGVSAGQAGLIMLPMTAGVGMGSILTGRLVSKTGRTAIFPTVGLTAAALSLMGFAWHSPDMSTTAASISLGVTSFFMGSVMAVVQITVQWAAGPERLGRAAASVQLSRSLGAAFGTALVGTLIFMMINLAHSDASRMLSDLLRADPATLAAVTPAIRHDIAVAFRAGFMMIGAIALCAVALASTLPLRRL</sequence>
<dbReference type="GO" id="GO:0022857">
    <property type="term" value="F:transmembrane transporter activity"/>
    <property type="evidence" value="ECO:0007669"/>
    <property type="project" value="InterPro"/>
</dbReference>
<feature type="transmembrane region" description="Helical" evidence="5">
    <location>
        <begin position="12"/>
        <end position="36"/>
    </location>
</feature>
<dbReference type="AlphaFoldDB" id="A0A9X2PCH9"/>
<name>A0A9X2PCH9_9HYPH</name>
<dbReference type="PROSITE" id="PS50850">
    <property type="entry name" value="MFS"/>
    <property type="match status" value="1"/>
</dbReference>
<dbReference type="InterPro" id="IPR036259">
    <property type="entry name" value="MFS_trans_sf"/>
</dbReference>
<feature type="transmembrane region" description="Helical" evidence="5">
    <location>
        <begin position="79"/>
        <end position="98"/>
    </location>
</feature>
<organism evidence="7 8">
    <name type="scientific">Ancylobacter mangrovi</name>
    <dbReference type="NCBI Taxonomy" id="2972472"/>
    <lineage>
        <taxon>Bacteria</taxon>
        <taxon>Pseudomonadati</taxon>
        <taxon>Pseudomonadota</taxon>
        <taxon>Alphaproteobacteria</taxon>
        <taxon>Hyphomicrobiales</taxon>
        <taxon>Xanthobacteraceae</taxon>
        <taxon>Ancylobacter</taxon>
    </lineage>
</organism>
<feature type="transmembrane region" description="Helical" evidence="5">
    <location>
        <begin position="404"/>
        <end position="425"/>
    </location>
</feature>
<dbReference type="EMBL" id="JANTHZ010000002">
    <property type="protein sequence ID" value="MCS0494914.1"/>
    <property type="molecule type" value="Genomic_DNA"/>
</dbReference>
<feature type="transmembrane region" description="Helical" evidence="5">
    <location>
        <begin position="273"/>
        <end position="292"/>
    </location>
</feature>
<evidence type="ECO:0000256" key="4">
    <source>
        <dbReference type="ARBA" id="ARBA00023136"/>
    </source>
</evidence>
<gene>
    <name evidence="7" type="ORF">NVS89_07375</name>
</gene>
<dbReference type="InterPro" id="IPR020846">
    <property type="entry name" value="MFS_dom"/>
</dbReference>
<dbReference type="SUPFAM" id="SSF103473">
    <property type="entry name" value="MFS general substrate transporter"/>
    <property type="match status" value="1"/>
</dbReference>
<dbReference type="Gene3D" id="1.20.1250.20">
    <property type="entry name" value="MFS general substrate transporter like domains"/>
    <property type="match status" value="1"/>
</dbReference>
<dbReference type="PRINTS" id="PR01036">
    <property type="entry name" value="TCRTETB"/>
</dbReference>
<keyword evidence="3 5" id="KW-1133">Transmembrane helix</keyword>
<keyword evidence="4 5" id="KW-0472">Membrane</keyword>
<feature type="transmembrane region" description="Helical" evidence="5">
    <location>
        <begin position="229"/>
        <end position="247"/>
    </location>
</feature>
<dbReference type="Pfam" id="PF07690">
    <property type="entry name" value="MFS_1"/>
    <property type="match status" value="1"/>
</dbReference>
<proteinExistence type="predicted"/>
<dbReference type="Gene3D" id="1.20.1720.10">
    <property type="entry name" value="Multidrug resistance protein D"/>
    <property type="match status" value="1"/>
</dbReference>
<evidence type="ECO:0000256" key="2">
    <source>
        <dbReference type="ARBA" id="ARBA00022692"/>
    </source>
</evidence>
<comment type="caution">
    <text evidence="7">The sequence shown here is derived from an EMBL/GenBank/DDBJ whole genome shotgun (WGS) entry which is preliminary data.</text>
</comment>
<dbReference type="GO" id="GO:0005886">
    <property type="term" value="C:plasma membrane"/>
    <property type="evidence" value="ECO:0007669"/>
    <property type="project" value="TreeGrafter"/>
</dbReference>
<evidence type="ECO:0000259" key="6">
    <source>
        <dbReference type="PROSITE" id="PS50850"/>
    </source>
</evidence>
<feature type="transmembrane region" description="Helical" evidence="5">
    <location>
        <begin position="137"/>
        <end position="159"/>
    </location>
</feature>
<evidence type="ECO:0000313" key="8">
    <source>
        <dbReference type="Proteomes" id="UP001151088"/>
    </source>
</evidence>
<feature type="transmembrane region" description="Helical" evidence="5">
    <location>
        <begin position="363"/>
        <end position="383"/>
    </location>
</feature>
<dbReference type="InterPro" id="IPR011701">
    <property type="entry name" value="MFS"/>
</dbReference>
<keyword evidence="2 5" id="KW-0812">Transmembrane</keyword>
<comment type="subcellular location">
    <subcellularLocation>
        <location evidence="1">Membrane</location>
        <topology evidence="1">Multi-pass membrane protein</topology>
    </subcellularLocation>
</comment>
<feature type="transmembrane region" description="Helical" evidence="5">
    <location>
        <begin position="104"/>
        <end position="125"/>
    </location>
</feature>
<dbReference type="PANTHER" id="PTHR23501:SF197">
    <property type="entry name" value="COMD"/>
    <property type="match status" value="1"/>
</dbReference>
<evidence type="ECO:0000256" key="5">
    <source>
        <dbReference type="SAM" id="Phobius"/>
    </source>
</evidence>
<dbReference type="RefSeq" id="WP_258731954.1">
    <property type="nucleotide sequence ID" value="NZ_JANTHY010000002.1"/>
</dbReference>
<feature type="transmembrane region" description="Helical" evidence="5">
    <location>
        <begin position="461"/>
        <end position="482"/>
    </location>
</feature>
<reference evidence="7" key="1">
    <citation type="submission" date="2022-08" db="EMBL/GenBank/DDBJ databases">
        <authorList>
            <person name="Li F."/>
        </authorList>
    </citation>
    <scope>NUCLEOTIDE SEQUENCE</scope>
    <source>
        <strain evidence="7">MQZ15Z-1</strain>
    </source>
</reference>
<feature type="transmembrane region" description="Helical" evidence="5">
    <location>
        <begin position="298"/>
        <end position="320"/>
    </location>
</feature>
<protein>
    <submittedName>
        <fullName evidence="7">MFS transporter</fullName>
    </submittedName>
</protein>
<evidence type="ECO:0000313" key="7">
    <source>
        <dbReference type="EMBL" id="MCS0494914.1"/>
    </source>
</evidence>
<evidence type="ECO:0000256" key="3">
    <source>
        <dbReference type="ARBA" id="ARBA00022989"/>
    </source>
</evidence>
<dbReference type="Proteomes" id="UP001151088">
    <property type="component" value="Unassembled WGS sequence"/>
</dbReference>
<feature type="transmembrane region" description="Helical" evidence="5">
    <location>
        <begin position="165"/>
        <end position="186"/>
    </location>
</feature>
<evidence type="ECO:0000256" key="1">
    <source>
        <dbReference type="ARBA" id="ARBA00004141"/>
    </source>
</evidence>
<dbReference type="PANTHER" id="PTHR23501">
    <property type="entry name" value="MAJOR FACILITATOR SUPERFAMILY"/>
    <property type="match status" value="1"/>
</dbReference>
<accession>A0A9X2PCH9</accession>
<feature type="transmembrane region" description="Helical" evidence="5">
    <location>
        <begin position="332"/>
        <end position="351"/>
    </location>
</feature>
<feature type="transmembrane region" description="Helical" evidence="5">
    <location>
        <begin position="48"/>
        <end position="67"/>
    </location>
</feature>